<dbReference type="RefSeq" id="XP_033772287.1">
    <property type="nucleotide sequence ID" value="XM_033916396.1"/>
</dbReference>
<dbReference type="FunCoup" id="A0A6P8N9H7">
    <property type="interactions" value="6"/>
</dbReference>
<dbReference type="OrthoDB" id="5962859at2759"/>
<dbReference type="GeneID" id="117346581"/>
<dbReference type="PANTHER" id="PTHR32149:SF2">
    <property type="entry name" value="LYMPHOCYTE ANTIGEN 6 COMPLEX LOCUS PROTEIN G6C"/>
    <property type="match status" value="1"/>
</dbReference>
<dbReference type="InParanoid" id="A0A6P8N9H7"/>
<dbReference type="Pfam" id="PF00021">
    <property type="entry name" value="UPAR_LY6"/>
    <property type="match status" value="1"/>
</dbReference>
<reference evidence="4" key="1">
    <citation type="submission" date="2025-08" db="UniProtKB">
        <authorList>
            <consortium name="RefSeq"/>
        </authorList>
    </citation>
    <scope>IDENTIFICATION</scope>
</reference>
<dbReference type="InterPro" id="IPR045860">
    <property type="entry name" value="Snake_toxin-like_sf"/>
</dbReference>
<evidence type="ECO:0000256" key="1">
    <source>
        <dbReference type="SAM" id="SignalP"/>
    </source>
</evidence>
<dbReference type="SUPFAM" id="SSF57302">
    <property type="entry name" value="Snake toxin-like"/>
    <property type="match status" value="1"/>
</dbReference>
<gene>
    <name evidence="4" type="primary">LOC117346581</name>
</gene>
<dbReference type="GO" id="GO:0032991">
    <property type="term" value="C:protein-containing complex"/>
    <property type="evidence" value="ECO:0007669"/>
    <property type="project" value="TreeGrafter"/>
</dbReference>
<dbReference type="Proteomes" id="UP000515159">
    <property type="component" value="Chromosome 12"/>
</dbReference>
<dbReference type="GO" id="GO:0009897">
    <property type="term" value="C:external side of plasma membrane"/>
    <property type="evidence" value="ECO:0007669"/>
    <property type="project" value="TreeGrafter"/>
</dbReference>
<organism evidence="3 4">
    <name type="scientific">Geotrypetes seraphini</name>
    <name type="common">Gaboon caecilian</name>
    <name type="synonym">Caecilia seraphini</name>
    <dbReference type="NCBI Taxonomy" id="260995"/>
    <lineage>
        <taxon>Eukaryota</taxon>
        <taxon>Metazoa</taxon>
        <taxon>Chordata</taxon>
        <taxon>Craniata</taxon>
        <taxon>Vertebrata</taxon>
        <taxon>Euteleostomi</taxon>
        <taxon>Amphibia</taxon>
        <taxon>Gymnophiona</taxon>
        <taxon>Geotrypetes</taxon>
    </lineage>
</organism>
<dbReference type="InterPro" id="IPR039237">
    <property type="entry name" value="LY6G6C"/>
</dbReference>
<dbReference type="PANTHER" id="PTHR32149">
    <property type="entry name" value="LYMPHOCYTE ANTIGEN 6 COMPLEX LOCUS PROTEIN G6C"/>
    <property type="match status" value="1"/>
</dbReference>
<dbReference type="InterPro" id="IPR016054">
    <property type="entry name" value="LY6_UPA_recep-like"/>
</dbReference>
<feature type="domain" description="UPAR/Ly6" evidence="2">
    <location>
        <begin position="20"/>
        <end position="103"/>
    </location>
</feature>
<name>A0A6P8N9H7_GEOSA</name>
<protein>
    <submittedName>
        <fullName evidence="4">Lymphocyte antigen 6 complex locus protein G6c-like</fullName>
    </submittedName>
</protein>
<proteinExistence type="predicted"/>
<evidence type="ECO:0000313" key="3">
    <source>
        <dbReference type="Proteomes" id="UP000515159"/>
    </source>
</evidence>
<feature type="signal peptide" evidence="1">
    <location>
        <begin position="1"/>
        <end position="20"/>
    </location>
</feature>
<dbReference type="AlphaFoldDB" id="A0A6P8N9H7"/>
<feature type="chain" id="PRO_5028117603" evidence="1">
    <location>
        <begin position="21"/>
        <end position="125"/>
    </location>
</feature>
<evidence type="ECO:0000259" key="2">
    <source>
        <dbReference type="Pfam" id="PF00021"/>
    </source>
</evidence>
<dbReference type="KEGG" id="gsh:117346581"/>
<keyword evidence="3" id="KW-1185">Reference proteome</keyword>
<accession>A0A6P8N9H7</accession>
<sequence>MKTFILLGLVTLCSLAVVKGLQCNVCVIKLPIIGCVKGKEIKTCSANEKCQTIKAYFGNAPLFSKLNCADQGPDNCNVSKQVDNTFGYNYEKTCCAVDLCNSASALQLSLLAGFSAMITLLLNLS</sequence>
<keyword evidence="1" id="KW-0732">Signal</keyword>
<evidence type="ECO:0000313" key="4">
    <source>
        <dbReference type="RefSeq" id="XP_033772287.1"/>
    </source>
</evidence>